<organism evidence="3 4">
    <name type="scientific">Xanthomonas hortorum pv. hederae</name>
    <dbReference type="NCBI Taxonomy" id="453603"/>
    <lineage>
        <taxon>Bacteria</taxon>
        <taxon>Pseudomonadati</taxon>
        <taxon>Pseudomonadota</taxon>
        <taxon>Gammaproteobacteria</taxon>
        <taxon>Lysobacterales</taxon>
        <taxon>Lysobacteraceae</taxon>
        <taxon>Xanthomonas</taxon>
    </lineage>
</organism>
<reference evidence="3" key="2">
    <citation type="submission" date="2022-08" db="EMBL/GenBank/DDBJ databases">
        <authorList>
            <person name="Iruegas-Bocardo F."/>
            <person name="Weisberg A.J."/>
            <person name="Riutta E.R."/>
            <person name="Kilday K."/>
            <person name="Bonkowski J.C."/>
            <person name="Creswell T."/>
            <person name="Daughtrey M.L."/>
            <person name="Rane K."/>
            <person name="Grunwald N.J."/>
            <person name="Chang J.H."/>
            <person name="Putnam M.L."/>
        </authorList>
    </citation>
    <scope>NUCLEOTIDE SEQUENCE</scope>
    <source>
        <strain evidence="3">22-338</strain>
    </source>
</reference>
<feature type="non-terminal residue" evidence="3">
    <location>
        <position position="612"/>
    </location>
</feature>
<dbReference type="PANTHER" id="PTHR32114:SF2">
    <property type="entry name" value="ABC TRANSPORTER ABCH.3"/>
    <property type="match status" value="1"/>
</dbReference>
<gene>
    <name evidence="3" type="ORF">NY667_21040</name>
</gene>
<evidence type="ECO:0000256" key="2">
    <source>
        <dbReference type="SAM" id="MobiDB-lite"/>
    </source>
</evidence>
<evidence type="ECO:0000313" key="3">
    <source>
        <dbReference type="EMBL" id="MDC8640226.1"/>
    </source>
</evidence>
<dbReference type="AlphaFoldDB" id="A0A9X4H9F2"/>
<feature type="compositionally biased region" description="Basic and acidic residues" evidence="2">
    <location>
        <begin position="594"/>
        <end position="612"/>
    </location>
</feature>
<evidence type="ECO:0000313" key="4">
    <source>
        <dbReference type="Proteomes" id="UP001140230"/>
    </source>
</evidence>
<dbReference type="RefSeq" id="WP_425526291.1">
    <property type="nucleotide sequence ID" value="NZ_JANWTP010000104.1"/>
</dbReference>
<name>A0A9X4H9F2_9XANT</name>
<protein>
    <recommendedName>
        <fullName evidence="5">DNA repair protein</fullName>
    </recommendedName>
</protein>
<dbReference type="Proteomes" id="UP001140230">
    <property type="component" value="Unassembled WGS sequence"/>
</dbReference>
<dbReference type="EMBL" id="JANWTP010000104">
    <property type="protein sequence ID" value="MDC8640226.1"/>
    <property type="molecule type" value="Genomic_DNA"/>
</dbReference>
<evidence type="ECO:0008006" key="5">
    <source>
        <dbReference type="Google" id="ProtNLM"/>
    </source>
</evidence>
<evidence type="ECO:0000256" key="1">
    <source>
        <dbReference type="SAM" id="Coils"/>
    </source>
</evidence>
<dbReference type="PANTHER" id="PTHR32114">
    <property type="entry name" value="ABC TRANSPORTER ABCH.3"/>
    <property type="match status" value="1"/>
</dbReference>
<dbReference type="Gene3D" id="3.40.50.300">
    <property type="entry name" value="P-loop containing nucleotide triphosphate hydrolases"/>
    <property type="match status" value="1"/>
</dbReference>
<keyword evidence="1" id="KW-0175">Coiled coil</keyword>
<comment type="caution">
    <text evidence="3">The sequence shown here is derived from an EMBL/GenBank/DDBJ whole genome shotgun (WGS) entry which is preliminary data.</text>
</comment>
<feature type="region of interest" description="Disordered" evidence="2">
    <location>
        <begin position="570"/>
        <end position="612"/>
    </location>
</feature>
<dbReference type="SUPFAM" id="SSF52540">
    <property type="entry name" value="P-loop containing nucleoside triphosphate hydrolases"/>
    <property type="match status" value="1"/>
</dbReference>
<dbReference type="InterPro" id="IPR027417">
    <property type="entry name" value="P-loop_NTPase"/>
</dbReference>
<feature type="compositionally biased region" description="Basic and acidic residues" evidence="2">
    <location>
        <begin position="299"/>
        <end position="325"/>
    </location>
</feature>
<accession>A0A9X4H9F2</accession>
<reference evidence="3" key="1">
    <citation type="journal article" date="2022" name="Phytopathology">
        <title>Whole genome sequencing-based tracing of a 2022 introduction and outbreak of Xanthomonas hortorum pv. pelargonii.</title>
        <authorList>
            <person name="Iruegas Bocardo F."/>
            <person name="Weisberg A.J."/>
            <person name="Riutta E.R."/>
            <person name="Kilday K.B."/>
            <person name="Bonkowski J.C."/>
            <person name="Creswell T.C."/>
            <person name="Daughtrey M."/>
            <person name="Rane K.K."/>
            <person name="Grunwald N.J."/>
            <person name="Chang J.H."/>
            <person name="Putnam M."/>
        </authorList>
    </citation>
    <scope>NUCLEOTIDE SEQUENCE</scope>
    <source>
        <strain evidence="3">22-338</strain>
    </source>
</reference>
<sequence>MKPHLLRLRGFRGIRDGLGREELTLDLDRLAGDAELVALAGSNGRGKTTILDNLHPYLAMPSHVASAGAGGFSYYDHVYLPESEKELVWSQGAMRYRSHVVIRSSGRRRTEAFLFVDEAGTWVPVTLPDGAVADGKVETYARCVEALCGRAETFFASVFAAQGQRAISQYRNAEIKELLADLLGHEELRQWSQRAAETARLLKAGLSVLRQQLGVEEREARRLEEARQHVADAPGRVAQGLARCAAAADALRDAQQAQAVCMAEQQQSEGAQRERERLQAQRASLIAQGRAAIAALDAQDQRESERRQALRQRVEQRAARTRERRAQLQRQIDRLGRTAREAPAVLRAARRLPLAERAEALREEGVARARRTLREWEELRRALTRNDDRRAQIEQAAGQAVLKVEDLQRRLGLTAQVPCAGSDLQGRCQLLGDAHRAQALIPGAQTQVRRLAAERATLVEERASLEARLEPLAPAGDALAWAEHCRDRARARVRQLAARAARLADVEQARAALQEAERAAAELREEPAGERPDEQAEAARIAGARQAIAEQRRQQAAEYRGALDRVDDALRELPPPWPQERRERCAEALAQARARAEAAQRDHATAVRDAEA</sequence>
<feature type="coiled-coil region" evidence="1">
    <location>
        <begin position="366"/>
        <end position="410"/>
    </location>
</feature>
<proteinExistence type="predicted"/>
<feature type="region of interest" description="Disordered" evidence="2">
    <location>
        <begin position="297"/>
        <end position="325"/>
    </location>
</feature>
<feature type="coiled-coil region" evidence="1">
    <location>
        <begin position="499"/>
        <end position="526"/>
    </location>
</feature>